<sequence>MRSFKSTDAFLDAWQKASDDLLIAGLKLLEEIQVTTLLAALPEDWQSFITTHSNNVVLTVAELVELIRQEAQLRARSNPAANSPLQTSMSMAAGGLLFPNRSRNRPRFTDGRSFNRPLPRMGDVRNPSSSSRN</sequence>
<name>A0A9D4ZIL7_ADICA</name>
<evidence type="ECO:0000313" key="2">
    <source>
        <dbReference type="EMBL" id="KAI5074335.1"/>
    </source>
</evidence>
<organism evidence="2 3">
    <name type="scientific">Adiantum capillus-veneris</name>
    <name type="common">Maidenhair fern</name>
    <dbReference type="NCBI Taxonomy" id="13818"/>
    <lineage>
        <taxon>Eukaryota</taxon>
        <taxon>Viridiplantae</taxon>
        <taxon>Streptophyta</taxon>
        <taxon>Embryophyta</taxon>
        <taxon>Tracheophyta</taxon>
        <taxon>Polypodiopsida</taxon>
        <taxon>Polypodiidae</taxon>
        <taxon>Polypodiales</taxon>
        <taxon>Pteridineae</taxon>
        <taxon>Pteridaceae</taxon>
        <taxon>Vittarioideae</taxon>
        <taxon>Adiantum</taxon>
    </lineage>
</organism>
<proteinExistence type="predicted"/>
<accession>A0A9D4ZIL7</accession>
<dbReference type="Proteomes" id="UP000886520">
    <property type="component" value="Chromosome 10"/>
</dbReference>
<feature type="region of interest" description="Disordered" evidence="1">
    <location>
        <begin position="96"/>
        <end position="133"/>
    </location>
</feature>
<reference evidence="2" key="1">
    <citation type="submission" date="2021-01" db="EMBL/GenBank/DDBJ databases">
        <title>Adiantum capillus-veneris genome.</title>
        <authorList>
            <person name="Fang Y."/>
            <person name="Liao Q."/>
        </authorList>
    </citation>
    <scope>NUCLEOTIDE SEQUENCE</scope>
    <source>
        <strain evidence="2">H3</strain>
        <tissue evidence="2">Leaf</tissue>
    </source>
</reference>
<feature type="non-terminal residue" evidence="2">
    <location>
        <position position="133"/>
    </location>
</feature>
<protein>
    <submittedName>
        <fullName evidence="2">Uncharacterized protein</fullName>
    </submittedName>
</protein>
<dbReference type="AlphaFoldDB" id="A0A9D4ZIL7"/>
<gene>
    <name evidence="2" type="ORF">GOP47_0010296</name>
</gene>
<evidence type="ECO:0000256" key="1">
    <source>
        <dbReference type="SAM" id="MobiDB-lite"/>
    </source>
</evidence>
<evidence type="ECO:0000313" key="3">
    <source>
        <dbReference type="Proteomes" id="UP000886520"/>
    </source>
</evidence>
<dbReference type="EMBL" id="JABFUD020000010">
    <property type="protein sequence ID" value="KAI5074335.1"/>
    <property type="molecule type" value="Genomic_DNA"/>
</dbReference>
<keyword evidence="3" id="KW-1185">Reference proteome</keyword>
<comment type="caution">
    <text evidence="2">The sequence shown here is derived from an EMBL/GenBank/DDBJ whole genome shotgun (WGS) entry which is preliminary data.</text>
</comment>